<dbReference type="RefSeq" id="XP_008879582.1">
    <property type="nucleotide sequence ID" value="XM_008881360.1"/>
</dbReference>
<dbReference type="AlphaFoldDB" id="A0A024TDI7"/>
<accession>A0A024TDI7</accession>
<dbReference type="EMBL" id="KI914007">
    <property type="protein sequence ID" value="ETV91656.1"/>
    <property type="molecule type" value="Genomic_DNA"/>
</dbReference>
<gene>
    <name evidence="1" type="ORF">H310_13735</name>
</gene>
<sequence length="106" mass="11509">MVCVYTASLCLNVAHWASCIFRASSHSLHAHVPWDSRPSSVSISCNNCSRVTADSRSFELLNNDNLVDDNGGEIAHDEKNAVVEALRSCGLMRSFAQPFSNGRPGV</sequence>
<dbReference type="VEuPathDB" id="FungiDB:H310_13735"/>
<organism evidence="1">
    <name type="scientific">Aphanomyces invadans</name>
    <dbReference type="NCBI Taxonomy" id="157072"/>
    <lineage>
        <taxon>Eukaryota</taxon>
        <taxon>Sar</taxon>
        <taxon>Stramenopiles</taxon>
        <taxon>Oomycota</taxon>
        <taxon>Saprolegniomycetes</taxon>
        <taxon>Saprolegniales</taxon>
        <taxon>Verrucalvaceae</taxon>
        <taxon>Aphanomyces</taxon>
    </lineage>
</organism>
<name>A0A024TDI7_9STRA</name>
<dbReference type="GeneID" id="20090785"/>
<protein>
    <submittedName>
        <fullName evidence="1">Uncharacterized protein</fullName>
    </submittedName>
</protein>
<proteinExistence type="predicted"/>
<reference evidence="1" key="1">
    <citation type="submission" date="2013-12" db="EMBL/GenBank/DDBJ databases">
        <title>The Genome Sequence of Aphanomyces invadans NJM9701.</title>
        <authorList>
            <consortium name="The Broad Institute Genomics Platform"/>
            <person name="Russ C."/>
            <person name="Tyler B."/>
            <person name="van West P."/>
            <person name="Dieguez-Uribeondo J."/>
            <person name="Young S.K."/>
            <person name="Zeng Q."/>
            <person name="Gargeya S."/>
            <person name="Fitzgerald M."/>
            <person name="Abouelleil A."/>
            <person name="Alvarado L."/>
            <person name="Chapman S.B."/>
            <person name="Gainer-Dewar J."/>
            <person name="Goldberg J."/>
            <person name="Griggs A."/>
            <person name="Gujja S."/>
            <person name="Hansen M."/>
            <person name="Howarth C."/>
            <person name="Imamovic A."/>
            <person name="Ireland A."/>
            <person name="Larimer J."/>
            <person name="McCowan C."/>
            <person name="Murphy C."/>
            <person name="Pearson M."/>
            <person name="Poon T.W."/>
            <person name="Priest M."/>
            <person name="Roberts A."/>
            <person name="Saif S."/>
            <person name="Shea T."/>
            <person name="Sykes S."/>
            <person name="Wortman J."/>
            <person name="Nusbaum C."/>
            <person name="Birren B."/>
        </authorList>
    </citation>
    <scope>NUCLEOTIDE SEQUENCE [LARGE SCALE GENOMIC DNA]</scope>
    <source>
        <strain evidence="1">NJM9701</strain>
    </source>
</reference>
<evidence type="ECO:0000313" key="1">
    <source>
        <dbReference type="EMBL" id="ETV91656.1"/>
    </source>
</evidence>